<evidence type="ECO:0000256" key="5">
    <source>
        <dbReference type="ARBA" id="ARBA00022729"/>
    </source>
</evidence>
<dbReference type="Pfam" id="PF01011">
    <property type="entry name" value="PQQ"/>
    <property type="match status" value="2"/>
</dbReference>
<evidence type="ECO:0000256" key="1">
    <source>
        <dbReference type="ARBA" id="ARBA00001931"/>
    </source>
</evidence>
<evidence type="ECO:0000313" key="14">
    <source>
        <dbReference type="Proteomes" id="UP001056201"/>
    </source>
</evidence>
<feature type="domain" description="Pyrrolo-quinoline quinone repeat" evidence="12">
    <location>
        <begin position="56"/>
        <end position="391"/>
    </location>
</feature>
<organism evidence="13 14">
    <name type="scientific">Aquincola tertiaricarbonis</name>
    <dbReference type="NCBI Taxonomy" id="391953"/>
    <lineage>
        <taxon>Bacteria</taxon>
        <taxon>Pseudomonadati</taxon>
        <taxon>Pseudomonadota</taxon>
        <taxon>Betaproteobacteria</taxon>
        <taxon>Burkholderiales</taxon>
        <taxon>Sphaerotilaceae</taxon>
        <taxon>Aquincola</taxon>
    </lineage>
</organism>
<keyword evidence="5 11" id="KW-0732">Signal</keyword>
<evidence type="ECO:0000256" key="3">
    <source>
        <dbReference type="ARBA" id="ARBA00008156"/>
    </source>
</evidence>
<sequence>MQRTRQTQPPRRALMTLVALAGLVAMSANTAHADGVKPVDWNDIANDHKTTADVVSYGLGLTAQRYSPARTINTRNVAGLVPVWSHSFGGEKQRGQEGQVLVHDGVIYATASYSRFVALDARTGKRLWTYEHRLPEDIRPCCDVVNRGPAIYGDKVFFGTLDASIVALDRNTGKVVWKEKFGDHKIGYTMTGAPFVVKDQKTGKVLLVHGSSGDEFGVVGFLYARDVETGEEVWARPFVEGHMGRLNGKPSTPTGNPKAPSWPDDANSPTGKVEAWSHGGGAPWQTASFDVETNTIVVGTGNPAPWNTWKRTAAGDKPTNWPSLYTSGQAYLDPTTGELKGFFSHTPNDAWDFSGNNSVLLFDYKDPKSGKTVKASAHADRNGFFFVTDREKLAQAGSGHPWKQTAIINAFPFVDGITWTTGFDLKTGMPNVPIEQYPPLPKEGQDKGDSIFVSPPFLGGTNWMPMSYSPDSGLFYIPANHWAMDYWAENITYKAGAAYLGQGFRIKKLHNDHVGILRAINPVTGKIAWEHKEQFPLWAGTLTTAGGLLFTGTSDGYVKAFDNKTGKELWKFQTGSGVVSVPVTWEMDGEQYVGIQSGYGGAVPLWGGDMAELTKQVSQGGSMWVFKLPKQLASR</sequence>
<dbReference type="PROSITE" id="PS00364">
    <property type="entry name" value="BACTERIAL_PQQ_2"/>
    <property type="match status" value="1"/>
</dbReference>
<name>A0ABY4S3V4_AQUTE</name>
<keyword evidence="4" id="KW-0479">Metal-binding</keyword>
<evidence type="ECO:0000259" key="12">
    <source>
        <dbReference type="Pfam" id="PF01011"/>
    </source>
</evidence>
<dbReference type="NCBIfam" id="TIGR03075">
    <property type="entry name" value="PQQ_enz_alc_DH"/>
    <property type="match status" value="1"/>
</dbReference>
<dbReference type="InterPro" id="IPR034119">
    <property type="entry name" value="ADHI"/>
</dbReference>
<dbReference type="InterPro" id="IPR001479">
    <property type="entry name" value="Quinoprotein_DH_CS"/>
</dbReference>
<evidence type="ECO:0000256" key="10">
    <source>
        <dbReference type="SAM" id="MobiDB-lite"/>
    </source>
</evidence>
<dbReference type="Gene3D" id="2.140.10.10">
    <property type="entry name" value="Quinoprotein alcohol dehydrogenase-like superfamily"/>
    <property type="match status" value="1"/>
</dbReference>
<feature type="signal peptide" evidence="11">
    <location>
        <begin position="1"/>
        <end position="33"/>
    </location>
</feature>
<feature type="chain" id="PRO_5045267735" evidence="11">
    <location>
        <begin position="34"/>
        <end position="635"/>
    </location>
</feature>
<feature type="domain" description="Pyrrolo-quinoline quinone repeat" evidence="12">
    <location>
        <begin position="511"/>
        <end position="593"/>
    </location>
</feature>
<dbReference type="InterPro" id="IPR018391">
    <property type="entry name" value="PQQ_b-propeller_rpt"/>
</dbReference>
<keyword evidence="9" id="KW-1015">Disulfide bond</keyword>
<proteinExistence type="inferred from homology"/>
<evidence type="ECO:0000256" key="6">
    <source>
        <dbReference type="ARBA" id="ARBA00022764"/>
    </source>
</evidence>
<keyword evidence="6" id="KW-0574">Periplasm</keyword>
<dbReference type="InterPro" id="IPR002372">
    <property type="entry name" value="PQQ_rpt_dom"/>
</dbReference>
<dbReference type="SUPFAM" id="SSF50998">
    <property type="entry name" value="Quinoprotein alcohol dehydrogenase-like"/>
    <property type="match status" value="1"/>
</dbReference>
<gene>
    <name evidence="13" type="ORF">MW290_12370</name>
</gene>
<dbReference type="InterPro" id="IPR011047">
    <property type="entry name" value="Quinoprotein_ADH-like_sf"/>
</dbReference>
<dbReference type="Proteomes" id="UP001056201">
    <property type="component" value="Chromosome 1"/>
</dbReference>
<dbReference type="CDD" id="cd10277">
    <property type="entry name" value="PQQ_ADH_I"/>
    <property type="match status" value="1"/>
</dbReference>
<evidence type="ECO:0000256" key="9">
    <source>
        <dbReference type="ARBA" id="ARBA00023157"/>
    </source>
</evidence>
<protein>
    <submittedName>
        <fullName evidence="13">Methanol/ethanol family PQQ-dependent dehydrogenase</fullName>
    </submittedName>
</protein>
<evidence type="ECO:0000256" key="8">
    <source>
        <dbReference type="ARBA" id="ARBA00023002"/>
    </source>
</evidence>
<feature type="region of interest" description="Disordered" evidence="10">
    <location>
        <begin position="245"/>
        <end position="279"/>
    </location>
</feature>
<dbReference type="EMBL" id="CP097635">
    <property type="protein sequence ID" value="URI06692.1"/>
    <property type="molecule type" value="Genomic_DNA"/>
</dbReference>
<keyword evidence="14" id="KW-1185">Reference proteome</keyword>
<reference evidence="13" key="1">
    <citation type="submission" date="2022-05" db="EMBL/GenBank/DDBJ databases">
        <title>An RpoN-dependent PEP-CTERM gene is involved in floc formation of an Aquincola tertiaricarbonis strain.</title>
        <authorList>
            <person name="Qiu D."/>
            <person name="Xia M."/>
        </authorList>
    </citation>
    <scope>NUCLEOTIDE SEQUENCE</scope>
    <source>
        <strain evidence="13">RN12</strain>
    </source>
</reference>
<evidence type="ECO:0000313" key="13">
    <source>
        <dbReference type="EMBL" id="URI06692.1"/>
    </source>
</evidence>
<dbReference type="InterPro" id="IPR017512">
    <property type="entry name" value="PQQ_MeOH/EtOH_DH"/>
</dbReference>
<keyword evidence="7" id="KW-0634">PQQ</keyword>
<dbReference type="RefSeq" id="WP_250194954.1">
    <property type="nucleotide sequence ID" value="NZ_CP097635.1"/>
</dbReference>
<comment type="subcellular location">
    <subcellularLocation>
        <location evidence="2">Periplasm</location>
    </subcellularLocation>
</comment>
<accession>A0ABY4S3V4</accession>
<keyword evidence="8" id="KW-0560">Oxidoreductase</keyword>
<comment type="cofactor">
    <cofactor evidence="1">
        <name>pyrroloquinoline quinone</name>
        <dbReference type="ChEBI" id="CHEBI:58442"/>
    </cofactor>
</comment>
<evidence type="ECO:0000256" key="4">
    <source>
        <dbReference type="ARBA" id="ARBA00022723"/>
    </source>
</evidence>
<dbReference type="PANTHER" id="PTHR32303:SF20">
    <property type="entry name" value="QUINOPROTEIN ETHANOL DEHYDROGENASE"/>
    <property type="match status" value="1"/>
</dbReference>
<comment type="similarity">
    <text evidence="3">Belongs to the bacterial PQQ dehydrogenase family.</text>
</comment>
<dbReference type="PANTHER" id="PTHR32303">
    <property type="entry name" value="QUINOPROTEIN ALCOHOL DEHYDROGENASE (CYTOCHROME C)"/>
    <property type="match status" value="1"/>
</dbReference>
<evidence type="ECO:0000256" key="2">
    <source>
        <dbReference type="ARBA" id="ARBA00004418"/>
    </source>
</evidence>
<dbReference type="SMART" id="SM00564">
    <property type="entry name" value="PQQ"/>
    <property type="match status" value="5"/>
</dbReference>
<evidence type="ECO:0000256" key="7">
    <source>
        <dbReference type="ARBA" id="ARBA00022891"/>
    </source>
</evidence>
<evidence type="ECO:0000256" key="11">
    <source>
        <dbReference type="SAM" id="SignalP"/>
    </source>
</evidence>